<dbReference type="Proteomes" id="UP000024547">
    <property type="component" value="Unassembled WGS sequence"/>
</dbReference>
<keyword evidence="3" id="KW-1185">Reference proteome</keyword>
<dbReference type="AlphaFoldDB" id="A0A059ECS0"/>
<proteinExistence type="predicted"/>
<dbReference type="STRING" id="1280948.HY36_02825"/>
<sequence length="326" mass="34833">MDRFAISSGLMTSTLSQHISELRSQIGKTSTEATTGRYEDLTLHLSGRIGKAMLSQKALTDLTSEKEVLDLRSARLSLVQSSLTTVQESSTGIAASMLSAVVGNHETEIATASRDAKAALSTTMSALNARYGERFLFAGDATSSIPFAGSDQLLADIEAIAQMATDANDFEIQLDDYFSSPTGGWQQNIYQGNTTTSDPDGVNADHEAIRSQIRNLAILSLSGPDGSIANLDGYSGLIESTSLKLSASETAITNLRADLGVFEQRIADDLESLAAEETILTASFNNLTARDQYEAASELQSLETTLEASYMITARLSQLSLLNYLG</sequence>
<dbReference type="eggNOG" id="COG1344">
    <property type="taxonomic scope" value="Bacteria"/>
</dbReference>
<dbReference type="OrthoDB" id="7312911at2"/>
<dbReference type="PATRIC" id="fig|1280948.3.peg.559"/>
<dbReference type="RefSeq" id="WP_035547848.1">
    <property type="nucleotide sequence ID" value="NZ_AWFH01000001.1"/>
</dbReference>
<dbReference type="Gene3D" id="1.20.1330.10">
    <property type="entry name" value="f41 fragment of flagellin, N-terminal domain"/>
    <property type="match status" value="1"/>
</dbReference>
<reference evidence="2 3" key="1">
    <citation type="journal article" date="2014" name="Antonie Van Leeuwenhoek">
        <title>Hyphomonas beringensis sp. nov. and Hyphomonas chukchiensis sp. nov., isolated from surface seawater of the Bering Sea and Chukchi Sea.</title>
        <authorList>
            <person name="Li C."/>
            <person name="Lai Q."/>
            <person name="Li G."/>
            <person name="Dong C."/>
            <person name="Wang J."/>
            <person name="Liao Y."/>
            <person name="Shao Z."/>
        </authorList>
    </citation>
    <scope>NUCLEOTIDE SEQUENCE [LARGE SCALE GENOMIC DNA]</scope>
    <source>
        <strain evidence="2 3">22II1-22F38</strain>
    </source>
</reference>
<evidence type="ECO:0000313" key="3">
    <source>
        <dbReference type="Proteomes" id="UP000024547"/>
    </source>
</evidence>
<protein>
    <recommendedName>
        <fullName evidence="1">Flagellin C-terminal domain-containing protein</fullName>
    </recommendedName>
</protein>
<name>A0A059ECS0_9PROT</name>
<evidence type="ECO:0000313" key="2">
    <source>
        <dbReference type="EMBL" id="KCZ65337.1"/>
    </source>
</evidence>
<dbReference type="InterPro" id="IPR046358">
    <property type="entry name" value="Flagellin_C"/>
</dbReference>
<feature type="domain" description="Flagellin C-terminal" evidence="1">
    <location>
        <begin position="250"/>
        <end position="325"/>
    </location>
</feature>
<evidence type="ECO:0000259" key="1">
    <source>
        <dbReference type="Pfam" id="PF00700"/>
    </source>
</evidence>
<dbReference type="SUPFAM" id="SSF64518">
    <property type="entry name" value="Phase 1 flagellin"/>
    <property type="match status" value="1"/>
</dbReference>
<accession>A0A059ECS0</accession>
<organism evidence="2 3">
    <name type="scientific">Hyphomonas atlantica</name>
    <dbReference type="NCBI Taxonomy" id="1280948"/>
    <lineage>
        <taxon>Bacteria</taxon>
        <taxon>Pseudomonadati</taxon>
        <taxon>Pseudomonadota</taxon>
        <taxon>Alphaproteobacteria</taxon>
        <taxon>Hyphomonadales</taxon>
        <taxon>Hyphomonadaceae</taxon>
        <taxon>Hyphomonas</taxon>
    </lineage>
</organism>
<gene>
    <name evidence="2" type="ORF">HY36_02825</name>
</gene>
<dbReference type="EMBL" id="AWFH01000001">
    <property type="protein sequence ID" value="KCZ65337.1"/>
    <property type="molecule type" value="Genomic_DNA"/>
</dbReference>
<dbReference type="Pfam" id="PF00700">
    <property type="entry name" value="Flagellin_C"/>
    <property type="match status" value="1"/>
</dbReference>
<comment type="caution">
    <text evidence="2">The sequence shown here is derived from an EMBL/GenBank/DDBJ whole genome shotgun (WGS) entry which is preliminary data.</text>
</comment>